<reference evidence="6 7" key="2">
    <citation type="journal article" date="2017" name="Sci. Rep.">
        <title>Ant-infecting Ophiocordyceps genomes reveal a high diversity of potential behavioral manipulation genes and a possible major role for enterotoxins.</title>
        <authorList>
            <person name="de Bekker C."/>
            <person name="Ohm R.A."/>
            <person name="Evans H.C."/>
            <person name="Brachmann A."/>
            <person name="Hughes D.P."/>
        </authorList>
    </citation>
    <scope>NUCLEOTIDE SEQUENCE [LARGE SCALE GENOMIC DNA]</scope>
    <source>
        <strain evidence="6 7">SC16a</strain>
    </source>
</reference>
<dbReference type="InterPro" id="IPR020846">
    <property type="entry name" value="MFS_dom"/>
</dbReference>
<evidence type="ECO:0000256" key="4">
    <source>
        <dbReference type="SAM" id="SignalP"/>
    </source>
</evidence>
<keyword evidence="4" id="KW-0732">Signal</keyword>
<evidence type="ECO:0000256" key="3">
    <source>
        <dbReference type="SAM" id="Phobius"/>
    </source>
</evidence>
<feature type="transmembrane region" description="Helical" evidence="3">
    <location>
        <begin position="56"/>
        <end position="75"/>
    </location>
</feature>
<organism evidence="6 7">
    <name type="scientific">Ophiocordyceps unilateralis</name>
    <name type="common">Zombie-ant fungus</name>
    <name type="synonym">Torrubia unilateralis</name>
    <dbReference type="NCBI Taxonomy" id="268505"/>
    <lineage>
        <taxon>Eukaryota</taxon>
        <taxon>Fungi</taxon>
        <taxon>Dikarya</taxon>
        <taxon>Ascomycota</taxon>
        <taxon>Pezizomycotina</taxon>
        <taxon>Sordariomycetes</taxon>
        <taxon>Hypocreomycetidae</taxon>
        <taxon>Hypocreales</taxon>
        <taxon>Ophiocordycipitaceae</taxon>
        <taxon>Ophiocordyceps</taxon>
    </lineage>
</organism>
<name>A0A2A9PDZ7_OPHUN</name>
<dbReference type="Proteomes" id="UP000037136">
    <property type="component" value="Unassembled WGS sequence"/>
</dbReference>
<dbReference type="InterPro" id="IPR011701">
    <property type="entry name" value="MFS"/>
</dbReference>
<gene>
    <name evidence="6" type="ORF">XA68_12884</name>
</gene>
<feature type="signal peptide" evidence="4">
    <location>
        <begin position="1"/>
        <end position="15"/>
    </location>
</feature>
<dbReference type="PANTHER" id="PTHR23520">
    <property type="entry name" value="TRANSPORTER, PUTATIVE (AFU_ORTHOLOGUE AFUA_3G04000)-RELATED"/>
    <property type="match status" value="1"/>
</dbReference>
<dbReference type="EMBL" id="LAZP02000231">
    <property type="protein sequence ID" value="PFH59046.1"/>
    <property type="molecule type" value="Genomic_DNA"/>
</dbReference>
<reference evidence="6 7" key="1">
    <citation type="journal article" date="2015" name="BMC Genomics">
        <title>Gene expression during zombie ant biting behavior reflects the complexity underlying fungal parasitic behavioral manipulation.</title>
        <authorList>
            <person name="de Bekker C."/>
            <person name="Ohm R.A."/>
            <person name="Loreto R.G."/>
            <person name="Sebastian A."/>
            <person name="Albert I."/>
            <person name="Merrow M."/>
            <person name="Brachmann A."/>
            <person name="Hughes D.P."/>
        </authorList>
    </citation>
    <scope>NUCLEOTIDE SEQUENCE [LARGE SCALE GENOMIC DNA]</scope>
    <source>
        <strain evidence="6 7">SC16a</strain>
    </source>
</reference>
<keyword evidence="3" id="KW-0812">Transmembrane</keyword>
<evidence type="ECO:0000313" key="7">
    <source>
        <dbReference type="Proteomes" id="UP000037136"/>
    </source>
</evidence>
<feature type="transmembrane region" description="Helical" evidence="3">
    <location>
        <begin position="87"/>
        <end position="109"/>
    </location>
</feature>
<feature type="region of interest" description="Disordered" evidence="2">
    <location>
        <begin position="335"/>
        <end position="358"/>
    </location>
</feature>
<evidence type="ECO:0000256" key="2">
    <source>
        <dbReference type="SAM" id="MobiDB-lite"/>
    </source>
</evidence>
<dbReference type="Pfam" id="PF07690">
    <property type="entry name" value="MFS_1"/>
    <property type="match status" value="1"/>
</dbReference>
<dbReference type="PROSITE" id="PS50850">
    <property type="entry name" value="MFS"/>
    <property type="match status" value="1"/>
</dbReference>
<evidence type="ECO:0000256" key="1">
    <source>
        <dbReference type="ARBA" id="ARBA00004141"/>
    </source>
</evidence>
<feature type="compositionally biased region" description="Acidic residues" evidence="2">
    <location>
        <begin position="345"/>
        <end position="358"/>
    </location>
</feature>
<dbReference type="PANTHER" id="PTHR23520:SF5">
    <property type="entry name" value="TRANSPORTER, PUTATIVE (AFU_ORTHOLOGUE AFUA_3G04000)-RELATED"/>
    <property type="match status" value="1"/>
</dbReference>
<comment type="subcellular location">
    <subcellularLocation>
        <location evidence="1">Membrane</location>
        <topology evidence="1">Multi-pass membrane protein</topology>
    </subcellularLocation>
</comment>
<dbReference type="AlphaFoldDB" id="A0A2A9PDZ7"/>
<dbReference type="OrthoDB" id="10027823at2759"/>
<keyword evidence="7" id="KW-1185">Reference proteome</keyword>
<sequence length="358" mass="38723">MFGVASNFWILLAAATIGIISPSGNEIGPFRAIEESTLSQLTPAEARADVFAWYNLTGTVGIALGMVVSGWLVSAAEMREQLSRSDAYRVVFFLYAAVGFTMLLMTLSLSDKCEVQDDESVSEEETPLLRGPGLNHLKKGSLLPRFGPDRRRLCVTLALLFGLDAFATSLATLSWTADYFKRKFSMPAGHLGSLFFAISILSTASILLAASLARRFGNVKTMVYSHLPSAFALAFLGIPDSRPLAITLLVIRASSQYMDAAPRSSFLAEVLRPEERTAVMGVINVVKTGVSSFGPIITGVFVERHLVWAVFLISGILKALYDFSILGAFLNYEPEGESKARGEGGVEETDEAVIEARG</sequence>
<feature type="transmembrane region" description="Helical" evidence="3">
    <location>
        <begin position="155"/>
        <end position="176"/>
    </location>
</feature>
<feature type="domain" description="Major facilitator superfamily (MFS) profile" evidence="5">
    <location>
        <begin position="155"/>
        <end position="358"/>
    </location>
</feature>
<dbReference type="InterPro" id="IPR036259">
    <property type="entry name" value="MFS_trans_sf"/>
</dbReference>
<keyword evidence="3" id="KW-1133">Transmembrane helix</keyword>
<keyword evidence="3" id="KW-0472">Membrane</keyword>
<feature type="transmembrane region" description="Helical" evidence="3">
    <location>
        <begin position="188"/>
        <end position="210"/>
    </location>
</feature>
<dbReference type="STRING" id="268505.A0A2A9PDZ7"/>
<feature type="transmembrane region" description="Helical" evidence="3">
    <location>
        <begin position="308"/>
        <end position="332"/>
    </location>
</feature>
<feature type="transmembrane region" description="Helical" evidence="3">
    <location>
        <begin position="281"/>
        <end position="302"/>
    </location>
</feature>
<evidence type="ECO:0000313" key="6">
    <source>
        <dbReference type="EMBL" id="PFH59046.1"/>
    </source>
</evidence>
<dbReference type="GO" id="GO:0000329">
    <property type="term" value="C:fungal-type vacuole membrane"/>
    <property type="evidence" value="ECO:0007669"/>
    <property type="project" value="TreeGrafter"/>
</dbReference>
<accession>A0A2A9PDZ7</accession>
<dbReference type="SUPFAM" id="SSF103473">
    <property type="entry name" value="MFS general substrate transporter"/>
    <property type="match status" value="1"/>
</dbReference>
<feature type="chain" id="PRO_5012947802" description="Major facilitator superfamily (MFS) profile domain-containing protein" evidence="4">
    <location>
        <begin position="16"/>
        <end position="358"/>
    </location>
</feature>
<protein>
    <recommendedName>
        <fullName evidence="5">Major facilitator superfamily (MFS) profile domain-containing protein</fullName>
    </recommendedName>
</protein>
<proteinExistence type="predicted"/>
<dbReference type="Gene3D" id="1.20.1250.20">
    <property type="entry name" value="MFS general substrate transporter like domains"/>
    <property type="match status" value="1"/>
</dbReference>
<comment type="caution">
    <text evidence="6">The sequence shown here is derived from an EMBL/GenBank/DDBJ whole genome shotgun (WGS) entry which is preliminary data.</text>
</comment>
<evidence type="ECO:0000259" key="5">
    <source>
        <dbReference type="PROSITE" id="PS50850"/>
    </source>
</evidence>
<dbReference type="GO" id="GO:0022857">
    <property type="term" value="F:transmembrane transporter activity"/>
    <property type="evidence" value="ECO:0007669"/>
    <property type="project" value="InterPro"/>
</dbReference>